<dbReference type="PANTHER" id="PTHR43364:SF4">
    <property type="entry name" value="NAD(P)-LINKED OXIDOREDUCTASE SUPERFAMILY PROTEIN"/>
    <property type="match status" value="1"/>
</dbReference>
<reference evidence="4" key="1">
    <citation type="journal article" date="2019" name="Int. J. Syst. Evol. Microbiol.">
        <title>The Global Catalogue of Microorganisms (GCM) 10K type strain sequencing project: providing services to taxonomists for standard genome sequencing and annotation.</title>
        <authorList>
            <consortium name="The Broad Institute Genomics Platform"/>
            <consortium name="The Broad Institute Genome Sequencing Center for Infectious Disease"/>
            <person name="Wu L."/>
            <person name="Ma J."/>
        </authorList>
    </citation>
    <scope>NUCLEOTIDE SEQUENCE [LARGE SCALE GENOMIC DNA]</scope>
    <source>
        <strain evidence="4">JCM 17986</strain>
    </source>
</reference>
<evidence type="ECO:0000259" key="2">
    <source>
        <dbReference type="Pfam" id="PF00248"/>
    </source>
</evidence>
<dbReference type="Proteomes" id="UP001500466">
    <property type="component" value="Unassembled WGS sequence"/>
</dbReference>
<protein>
    <submittedName>
        <fullName evidence="3">Aldo/keto reductase</fullName>
    </submittedName>
</protein>
<name>A0ABP9H370_9ACTN</name>
<dbReference type="PRINTS" id="PR00069">
    <property type="entry name" value="ALDKETRDTASE"/>
</dbReference>
<dbReference type="SUPFAM" id="SSF51430">
    <property type="entry name" value="NAD(P)-linked oxidoreductase"/>
    <property type="match status" value="1"/>
</dbReference>
<dbReference type="EMBL" id="BAABHS010000005">
    <property type="protein sequence ID" value="GAA4955157.1"/>
    <property type="molecule type" value="Genomic_DNA"/>
</dbReference>
<accession>A0ABP9H370</accession>
<dbReference type="InterPro" id="IPR020471">
    <property type="entry name" value="AKR"/>
</dbReference>
<evidence type="ECO:0000313" key="4">
    <source>
        <dbReference type="Proteomes" id="UP001500466"/>
    </source>
</evidence>
<dbReference type="InterPro" id="IPR036812">
    <property type="entry name" value="NAD(P)_OxRdtase_dom_sf"/>
</dbReference>
<dbReference type="InterPro" id="IPR023210">
    <property type="entry name" value="NADP_OxRdtase_dom"/>
</dbReference>
<keyword evidence="1" id="KW-0560">Oxidoreductase</keyword>
<comment type="caution">
    <text evidence="3">The sequence shown here is derived from an EMBL/GenBank/DDBJ whole genome shotgun (WGS) entry which is preliminary data.</text>
</comment>
<evidence type="ECO:0000313" key="3">
    <source>
        <dbReference type="EMBL" id="GAA4955157.1"/>
    </source>
</evidence>
<dbReference type="RefSeq" id="WP_345674635.1">
    <property type="nucleotide sequence ID" value="NZ_BAABHS010000005.1"/>
</dbReference>
<dbReference type="Pfam" id="PF00248">
    <property type="entry name" value="Aldo_ket_red"/>
    <property type="match status" value="1"/>
</dbReference>
<dbReference type="PANTHER" id="PTHR43364">
    <property type="entry name" value="NADH-SPECIFIC METHYLGLYOXAL REDUCTASE-RELATED"/>
    <property type="match status" value="1"/>
</dbReference>
<organism evidence="3 4">
    <name type="scientific">Yinghuangia aomiensis</name>
    <dbReference type="NCBI Taxonomy" id="676205"/>
    <lineage>
        <taxon>Bacteria</taxon>
        <taxon>Bacillati</taxon>
        <taxon>Actinomycetota</taxon>
        <taxon>Actinomycetes</taxon>
        <taxon>Kitasatosporales</taxon>
        <taxon>Streptomycetaceae</taxon>
        <taxon>Yinghuangia</taxon>
    </lineage>
</organism>
<dbReference type="InterPro" id="IPR050523">
    <property type="entry name" value="AKR_Detox_Biosynth"/>
</dbReference>
<dbReference type="Gene3D" id="3.20.20.100">
    <property type="entry name" value="NADP-dependent oxidoreductase domain"/>
    <property type="match status" value="1"/>
</dbReference>
<feature type="domain" description="NADP-dependent oxidoreductase" evidence="2">
    <location>
        <begin position="16"/>
        <end position="297"/>
    </location>
</feature>
<sequence>MDYRNVGTSDLRVSAVGLGCNNFGMRIDEDQTRAVVDAALDAGVTLFDTADMYGGGASEEMLGKALGARRDQAVIATKFGSKMPYGQGAGRAHVVAAAEASLKRLGTDYIDLYYLHFPDASTPIDETLAALDDLVKAGKVRTIASSNLPAWEMVQAEYVARELGTARFAAAQVEWNLLTRGVEAEIVPASRAYGIGVIPYFPLASGLLSGKYRADQAFPDGSRFADMPYFASVATPENFAKVEKLRAYADAHGRTLLELAVSWLAAQPGVPSVISGATKPEQVYANAAAADWAVDPADVLAAIGEGGAA</sequence>
<evidence type="ECO:0000256" key="1">
    <source>
        <dbReference type="ARBA" id="ARBA00023002"/>
    </source>
</evidence>
<keyword evidence="4" id="KW-1185">Reference proteome</keyword>
<proteinExistence type="predicted"/>
<gene>
    <name evidence="3" type="ORF">GCM10023205_16250</name>
</gene>